<dbReference type="GO" id="GO:0004089">
    <property type="term" value="F:carbonate dehydratase activity"/>
    <property type="evidence" value="ECO:0007669"/>
    <property type="project" value="InterPro"/>
</dbReference>
<dbReference type="Proteomes" id="UP000820818">
    <property type="component" value="Linkage Group LG7"/>
</dbReference>
<reference evidence="3 4" key="1">
    <citation type="submission" date="2022-05" db="EMBL/GenBank/DDBJ databases">
        <title>A multi-omics perspective on studying reproductive biology in Daphnia sinensis.</title>
        <authorList>
            <person name="Jia J."/>
        </authorList>
    </citation>
    <scope>NUCLEOTIDE SEQUENCE [LARGE SCALE GENOMIC DNA]</scope>
    <source>
        <strain evidence="3 4">WSL</strain>
    </source>
</reference>
<dbReference type="EMBL" id="WJBH02000007">
    <property type="protein sequence ID" value="KAI9555438.1"/>
    <property type="molecule type" value="Genomic_DNA"/>
</dbReference>
<comment type="caution">
    <text evidence="3">The sequence shown here is derived from an EMBL/GenBank/DDBJ whole genome shotgun (WGS) entry which is preliminary data.</text>
</comment>
<dbReference type="SUPFAM" id="SSF51069">
    <property type="entry name" value="Carbonic anhydrase"/>
    <property type="match status" value="1"/>
</dbReference>
<name>A0AAD5LD13_9CRUS</name>
<dbReference type="GO" id="GO:0006730">
    <property type="term" value="P:one-carbon metabolic process"/>
    <property type="evidence" value="ECO:0007669"/>
    <property type="project" value="TreeGrafter"/>
</dbReference>
<dbReference type="GO" id="GO:0008270">
    <property type="term" value="F:zinc ion binding"/>
    <property type="evidence" value="ECO:0007669"/>
    <property type="project" value="InterPro"/>
</dbReference>
<proteinExistence type="inferred from homology"/>
<dbReference type="PROSITE" id="PS51144">
    <property type="entry name" value="ALPHA_CA_2"/>
    <property type="match status" value="1"/>
</dbReference>
<dbReference type="PANTHER" id="PTHR18952">
    <property type="entry name" value="CARBONIC ANHYDRASE"/>
    <property type="match status" value="1"/>
</dbReference>
<keyword evidence="4" id="KW-1185">Reference proteome</keyword>
<evidence type="ECO:0000256" key="1">
    <source>
        <dbReference type="ARBA" id="ARBA00010718"/>
    </source>
</evidence>
<dbReference type="SMART" id="SM01057">
    <property type="entry name" value="Carb_anhydrase"/>
    <property type="match status" value="1"/>
</dbReference>
<accession>A0AAD5LD13</accession>
<dbReference type="Pfam" id="PF00194">
    <property type="entry name" value="Carb_anhydrase"/>
    <property type="match status" value="1"/>
</dbReference>
<gene>
    <name evidence="3" type="ORF">GHT06_017953</name>
</gene>
<dbReference type="InterPro" id="IPR023561">
    <property type="entry name" value="Carbonic_anhydrase_a-class"/>
</dbReference>
<dbReference type="Gene3D" id="3.10.200.10">
    <property type="entry name" value="Alpha carbonic anhydrase"/>
    <property type="match status" value="1"/>
</dbReference>
<sequence length="403" mass="45205">MGLVQRLLGSGGQFETRTTVTSASSFLFSLSFVKAYTSSLLFVTALQGFWMPWILIHHQPQGASAVSWEDWWTYEGISGPAFWGLINPEWSMCNRGRRQSPINIEPSQLLFDPNLRPLHIDKNTVAGYLSNVGQGLIFTVDNSSKPSVNLTGGPLSYKYEWHQMALHFGLNNQSGSEHTIAGRAFPAELQVFGFNTQLYSTYSEALESPHGIVAISVLIQIGDTSQQTTEFRLLMEHITKIERHGSTKMKRGLLQPGQERAMPALSLKLLLPPTDYYITYEGSATTPACQETATWIVFNRPLYITEQQLYALRGLKRGSPNPNHNQLIKSSFSSLSIAADPMGNNYRPIQPTHHRPVRTNIDFTSSERGEKACATMHRDMHYRGWFSLDFSICVLYFVSACAI</sequence>
<dbReference type="PANTHER" id="PTHR18952:SF208">
    <property type="entry name" value="CARBONIC ANHYDRASE XA-RELATED"/>
    <property type="match status" value="1"/>
</dbReference>
<comment type="similarity">
    <text evidence="1">Belongs to the alpha-carbonic anhydrase family.</text>
</comment>
<protein>
    <submittedName>
        <fullName evidence="3">Carbonic anhydrase-related protein</fullName>
    </submittedName>
</protein>
<organism evidence="3 4">
    <name type="scientific">Daphnia sinensis</name>
    <dbReference type="NCBI Taxonomy" id="1820382"/>
    <lineage>
        <taxon>Eukaryota</taxon>
        <taxon>Metazoa</taxon>
        <taxon>Ecdysozoa</taxon>
        <taxon>Arthropoda</taxon>
        <taxon>Crustacea</taxon>
        <taxon>Branchiopoda</taxon>
        <taxon>Diplostraca</taxon>
        <taxon>Cladocera</taxon>
        <taxon>Anomopoda</taxon>
        <taxon>Daphniidae</taxon>
        <taxon>Daphnia</taxon>
        <taxon>Daphnia similis group</taxon>
    </lineage>
</organism>
<dbReference type="InterPro" id="IPR036398">
    <property type="entry name" value="CA_dom_sf"/>
</dbReference>
<dbReference type="InterPro" id="IPR001148">
    <property type="entry name" value="CA_dom"/>
</dbReference>
<dbReference type="AlphaFoldDB" id="A0AAD5LD13"/>
<evidence type="ECO:0000313" key="4">
    <source>
        <dbReference type="Proteomes" id="UP000820818"/>
    </source>
</evidence>
<evidence type="ECO:0000259" key="2">
    <source>
        <dbReference type="PROSITE" id="PS51144"/>
    </source>
</evidence>
<feature type="domain" description="Alpha-carbonic anhydrase" evidence="2">
    <location>
        <begin position="70"/>
        <end position="361"/>
    </location>
</feature>
<evidence type="ECO:0000313" key="3">
    <source>
        <dbReference type="EMBL" id="KAI9555438.1"/>
    </source>
</evidence>